<protein>
    <recommendedName>
        <fullName evidence="4">F0F1-type ATP synthase membrane subunit b/b</fullName>
    </recommendedName>
</protein>
<proteinExistence type="predicted"/>
<evidence type="ECO:0000313" key="3">
    <source>
        <dbReference type="Proteomes" id="UP001500622"/>
    </source>
</evidence>
<gene>
    <name evidence="2" type="ORF">GCM10023169_32460</name>
</gene>
<dbReference type="Proteomes" id="UP001500622">
    <property type="component" value="Unassembled WGS sequence"/>
</dbReference>
<sequence>MTERFSRPQDGTSATPGAAPPAGANPPPPPGAGSSGAQQPPDTRDAAKQEATGVANTARDDARQVGDTAKQEATQTAEVAKDRTRETAEEAKTQARDLYDQGRREITEQAGSQQHRLAGGLHDFSSEMGSMAENSSQQGVASECVRRAASYADQVGDWLDQREPADVLDEVTTYARRHPGTFLLGAAALGLLVGRTTRSLKDASSEESGEGRHAGTPADRSTQPGQGGEGRYAGGSTTEYAPYGTPTGDQSGVGGTTAGTATAGASSTPGSTTDPNRSGEVR</sequence>
<keyword evidence="3" id="KW-1185">Reference proteome</keyword>
<dbReference type="EMBL" id="BAABGN010000013">
    <property type="protein sequence ID" value="GAA4429785.1"/>
    <property type="molecule type" value="Genomic_DNA"/>
</dbReference>
<name>A0ABP8LK34_9MICO</name>
<feature type="compositionally biased region" description="Basic and acidic residues" evidence="1">
    <location>
        <begin position="199"/>
        <end position="213"/>
    </location>
</feature>
<dbReference type="RefSeq" id="WP_345217422.1">
    <property type="nucleotide sequence ID" value="NZ_BAABGN010000013.1"/>
</dbReference>
<feature type="region of interest" description="Disordered" evidence="1">
    <location>
        <begin position="1"/>
        <end position="117"/>
    </location>
</feature>
<organism evidence="2 3">
    <name type="scientific">Georgenia halophila</name>
    <dbReference type="NCBI Taxonomy" id="620889"/>
    <lineage>
        <taxon>Bacteria</taxon>
        <taxon>Bacillati</taxon>
        <taxon>Actinomycetota</taxon>
        <taxon>Actinomycetes</taxon>
        <taxon>Micrococcales</taxon>
        <taxon>Bogoriellaceae</taxon>
        <taxon>Georgenia</taxon>
    </lineage>
</organism>
<feature type="compositionally biased region" description="Low complexity" evidence="1">
    <location>
        <begin position="258"/>
        <end position="273"/>
    </location>
</feature>
<accession>A0ABP8LK34</accession>
<reference evidence="3" key="1">
    <citation type="journal article" date="2019" name="Int. J. Syst. Evol. Microbiol.">
        <title>The Global Catalogue of Microorganisms (GCM) 10K type strain sequencing project: providing services to taxonomists for standard genome sequencing and annotation.</title>
        <authorList>
            <consortium name="The Broad Institute Genomics Platform"/>
            <consortium name="The Broad Institute Genome Sequencing Center for Infectious Disease"/>
            <person name="Wu L."/>
            <person name="Ma J."/>
        </authorList>
    </citation>
    <scope>NUCLEOTIDE SEQUENCE [LARGE SCALE GENOMIC DNA]</scope>
    <source>
        <strain evidence="3">JCM 17810</strain>
    </source>
</reference>
<evidence type="ECO:0008006" key="4">
    <source>
        <dbReference type="Google" id="ProtNLM"/>
    </source>
</evidence>
<comment type="caution">
    <text evidence="2">The sequence shown here is derived from an EMBL/GenBank/DDBJ whole genome shotgun (WGS) entry which is preliminary data.</text>
</comment>
<feature type="compositionally biased region" description="Basic and acidic residues" evidence="1">
    <location>
        <begin position="79"/>
        <end position="107"/>
    </location>
</feature>
<feature type="region of interest" description="Disordered" evidence="1">
    <location>
        <begin position="198"/>
        <end position="282"/>
    </location>
</feature>
<feature type="compositionally biased region" description="Low complexity" evidence="1">
    <location>
        <begin position="11"/>
        <end position="22"/>
    </location>
</feature>
<evidence type="ECO:0000256" key="1">
    <source>
        <dbReference type="SAM" id="MobiDB-lite"/>
    </source>
</evidence>
<evidence type="ECO:0000313" key="2">
    <source>
        <dbReference type="EMBL" id="GAA4429785.1"/>
    </source>
</evidence>